<name>A0ABV4QU58_9ACTN</name>
<dbReference type="InterPro" id="IPR015424">
    <property type="entry name" value="PyrdxlP-dep_Trfase"/>
</dbReference>
<dbReference type="InterPro" id="IPR004839">
    <property type="entry name" value="Aminotransferase_I/II_large"/>
</dbReference>
<dbReference type="Pfam" id="PF00155">
    <property type="entry name" value="Aminotran_1_2"/>
    <property type="match status" value="1"/>
</dbReference>
<organism evidence="3 4">
    <name type="scientific">Actinomadura chokoriensis</name>
    <dbReference type="NCBI Taxonomy" id="454156"/>
    <lineage>
        <taxon>Bacteria</taxon>
        <taxon>Bacillati</taxon>
        <taxon>Actinomycetota</taxon>
        <taxon>Actinomycetes</taxon>
        <taxon>Streptosporangiales</taxon>
        <taxon>Thermomonosporaceae</taxon>
        <taxon>Actinomadura</taxon>
    </lineage>
</organism>
<evidence type="ECO:0000313" key="4">
    <source>
        <dbReference type="Proteomes" id="UP001569904"/>
    </source>
</evidence>
<accession>A0ABV4QU58</accession>
<dbReference type="PANTHER" id="PTHR46577:SF1">
    <property type="entry name" value="HTH-TYPE TRANSCRIPTIONAL REGULATORY PROTEIN GABR"/>
    <property type="match status" value="1"/>
</dbReference>
<proteinExistence type="predicted"/>
<feature type="region of interest" description="Disordered" evidence="1">
    <location>
        <begin position="112"/>
        <end position="142"/>
    </location>
</feature>
<dbReference type="InterPro" id="IPR051446">
    <property type="entry name" value="HTH_trans_reg/aminotransferase"/>
</dbReference>
<evidence type="ECO:0000256" key="1">
    <source>
        <dbReference type="SAM" id="MobiDB-lite"/>
    </source>
</evidence>
<protein>
    <recommendedName>
        <fullName evidence="2">Aminotransferase class I/classII large domain-containing protein</fullName>
    </recommendedName>
</protein>
<dbReference type="Gene3D" id="3.40.640.10">
    <property type="entry name" value="Type I PLP-dependent aspartate aminotransferase-like (Major domain)"/>
    <property type="match status" value="1"/>
</dbReference>
<evidence type="ECO:0000259" key="2">
    <source>
        <dbReference type="Pfam" id="PF00155"/>
    </source>
</evidence>
<feature type="domain" description="Aminotransferase class I/classII large" evidence="2">
    <location>
        <begin position="17"/>
        <end position="99"/>
    </location>
</feature>
<dbReference type="EMBL" id="JAXCEH010000003">
    <property type="protein sequence ID" value="MFA1553492.1"/>
    <property type="molecule type" value="Genomic_DNA"/>
</dbReference>
<dbReference type="PANTHER" id="PTHR46577">
    <property type="entry name" value="HTH-TYPE TRANSCRIPTIONAL REGULATORY PROTEIN GABR"/>
    <property type="match status" value="1"/>
</dbReference>
<sequence>MDRSNEASFEGAIAARIDLSPGVPDLATFPRAAWLRAERSLLADLVSSAPGYGDPRGSPALRGAAANRLARNRGILADPADVIITSGTAQALGLFAEVLAGTGIREVAVEDRRAARDGRTGCPAHAGASVPDRGGAQRRSAP</sequence>
<dbReference type="RefSeq" id="WP_371939887.1">
    <property type="nucleotide sequence ID" value="NZ_JAXCEH010000003.1"/>
</dbReference>
<reference evidence="3 4" key="1">
    <citation type="submission" date="2023-11" db="EMBL/GenBank/DDBJ databases">
        <title>Actinomadura monticuli sp. nov., isolated from volcanic ash.</title>
        <authorList>
            <person name="Lee S.D."/>
            <person name="Yang H."/>
            <person name="Kim I.S."/>
        </authorList>
    </citation>
    <scope>NUCLEOTIDE SEQUENCE [LARGE SCALE GENOMIC DNA]</scope>
    <source>
        <strain evidence="3 4">DSM 45346</strain>
    </source>
</reference>
<comment type="caution">
    <text evidence="3">The sequence shown here is derived from an EMBL/GenBank/DDBJ whole genome shotgun (WGS) entry which is preliminary data.</text>
</comment>
<dbReference type="Proteomes" id="UP001569904">
    <property type="component" value="Unassembled WGS sequence"/>
</dbReference>
<dbReference type="SUPFAM" id="SSF53383">
    <property type="entry name" value="PLP-dependent transferases"/>
    <property type="match status" value="1"/>
</dbReference>
<evidence type="ECO:0000313" key="3">
    <source>
        <dbReference type="EMBL" id="MFA1553492.1"/>
    </source>
</evidence>
<gene>
    <name evidence="3" type="ORF">SM436_07280</name>
</gene>
<keyword evidence="4" id="KW-1185">Reference proteome</keyword>
<dbReference type="InterPro" id="IPR015421">
    <property type="entry name" value="PyrdxlP-dep_Trfase_major"/>
</dbReference>